<reference evidence="1 2" key="1">
    <citation type="submission" date="2018-10" db="EMBL/GenBank/DDBJ databases">
        <title>Improved assembly of the deer mouse Peromyscus maniculatus genome.</title>
        <authorList>
            <person name="Lassance J.-M."/>
            <person name="Hoekstra H.E."/>
        </authorList>
    </citation>
    <scope>NUCLEOTIDE SEQUENCE [LARGE SCALE GENOMIC DNA]</scope>
</reference>
<dbReference type="Proteomes" id="UP000694547">
    <property type="component" value="Chromosome 15"/>
</dbReference>
<sequence length="59" mass="6715">MEATPGPEWARQTYTLFPHVQNNTDIIWDNGIVIPFQKDTVSREPSCSWGIQSVWVLPG</sequence>
<reference evidence="1" key="3">
    <citation type="submission" date="2025-09" db="UniProtKB">
        <authorList>
            <consortium name="Ensembl"/>
        </authorList>
    </citation>
    <scope>IDENTIFICATION</scope>
</reference>
<accession>A0A8C8UB34</accession>
<keyword evidence="2" id="KW-1185">Reference proteome</keyword>
<proteinExistence type="predicted"/>
<name>A0A8C8UB34_PERMB</name>
<dbReference type="AlphaFoldDB" id="A0A8C8UB34"/>
<organism evidence="1 2">
    <name type="scientific">Peromyscus maniculatus bairdii</name>
    <name type="common">Prairie deer mouse</name>
    <dbReference type="NCBI Taxonomy" id="230844"/>
    <lineage>
        <taxon>Eukaryota</taxon>
        <taxon>Metazoa</taxon>
        <taxon>Chordata</taxon>
        <taxon>Craniata</taxon>
        <taxon>Vertebrata</taxon>
        <taxon>Euteleostomi</taxon>
        <taxon>Mammalia</taxon>
        <taxon>Eutheria</taxon>
        <taxon>Euarchontoglires</taxon>
        <taxon>Glires</taxon>
        <taxon>Rodentia</taxon>
        <taxon>Myomorpha</taxon>
        <taxon>Muroidea</taxon>
        <taxon>Cricetidae</taxon>
        <taxon>Neotominae</taxon>
        <taxon>Peromyscus</taxon>
    </lineage>
</organism>
<evidence type="ECO:0000313" key="2">
    <source>
        <dbReference type="Proteomes" id="UP000694547"/>
    </source>
</evidence>
<reference evidence="1" key="2">
    <citation type="submission" date="2025-08" db="UniProtKB">
        <authorList>
            <consortium name="Ensembl"/>
        </authorList>
    </citation>
    <scope>IDENTIFICATION</scope>
</reference>
<dbReference type="Ensembl" id="ENSPEMT00000037612.1">
    <property type="protein sequence ID" value="ENSPEMP00000029048.1"/>
    <property type="gene ID" value="ENSPEMG00000030570.1"/>
</dbReference>
<protein>
    <submittedName>
        <fullName evidence="1">Uncharacterized protein</fullName>
    </submittedName>
</protein>
<evidence type="ECO:0000313" key="1">
    <source>
        <dbReference type="Ensembl" id="ENSPEMP00000029048.1"/>
    </source>
</evidence>